<protein>
    <submittedName>
        <fullName evidence="1">Uncharacterized protein</fullName>
    </submittedName>
</protein>
<dbReference type="AlphaFoldDB" id="A0A9X2X404"/>
<gene>
    <name evidence="1" type="ORF">KZO87_12440</name>
</gene>
<dbReference type="EMBL" id="JAHXDE010000004">
    <property type="protein sequence ID" value="MCT8506183.1"/>
    <property type="molecule type" value="Genomic_DNA"/>
</dbReference>
<keyword evidence="2" id="KW-1185">Reference proteome</keyword>
<organism evidence="1 2">
    <name type="scientific">Chromohalobacter moromii</name>
    <dbReference type="NCBI Taxonomy" id="2860329"/>
    <lineage>
        <taxon>Bacteria</taxon>
        <taxon>Pseudomonadati</taxon>
        <taxon>Pseudomonadota</taxon>
        <taxon>Gammaproteobacteria</taxon>
        <taxon>Oceanospirillales</taxon>
        <taxon>Halomonadaceae</taxon>
        <taxon>Chromohalobacter</taxon>
    </lineage>
</organism>
<evidence type="ECO:0000313" key="1">
    <source>
        <dbReference type="EMBL" id="MCT8506183.1"/>
    </source>
</evidence>
<accession>A0A9X2X404</accession>
<dbReference type="RefSeq" id="WP_261536108.1">
    <property type="nucleotide sequence ID" value="NZ_JAHXDE010000004.1"/>
</dbReference>
<reference evidence="1" key="2">
    <citation type="journal article" date="2022" name="Syst. Appl. Microbiol.">
        <title>Chromohalobacter moromii sp. nov., a moderately halophilic bacterium isolated from lupine-based moromi fermentation.</title>
        <authorList>
            <person name="Lulf R.H."/>
            <person name="Hilgarth M."/>
            <person name="Ehrmann M.A."/>
        </authorList>
    </citation>
    <scope>NUCLEOTIDE SEQUENCE</scope>
    <source>
        <strain evidence="1">TMW 2.2304</strain>
    </source>
</reference>
<name>A0A9X2X404_9GAMM</name>
<evidence type="ECO:0000313" key="2">
    <source>
        <dbReference type="Proteomes" id="UP001145353"/>
    </source>
</evidence>
<sequence length="91" mass="10295">MATTLKLSEHQAETIGRLNDGLTSTWAQGYFDNPDERIGKLTGIAVKEFSQDAAEQARRGQVIRTTQPHTLKALLEYWELNDLAEQIHIDK</sequence>
<reference evidence="1" key="1">
    <citation type="submission" date="2021-07" db="EMBL/GenBank/DDBJ databases">
        <authorList>
            <person name="Luelf R.H."/>
        </authorList>
    </citation>
    <scope>NUCLEOTIDE SEQUENCE</scope>
    <source>
        <strain evidence="1">TMW 2.2304</strain>
    </source>
</reference>
<proteinExistence type="predicted"/>
<comment type="caution">
    <text evidence="1">The sequence shown here is derived from an EMBL/GenBank/DDBJ whole genome shotgun (WGS) entry which is preliminary data.</text>
</comment>
<dbReference type="Proteomes" id="UP001145353">
    <property type="component" value="Unassembled WGS sequence"/>
</dbReference>